<evidence type="ECO:0000313" key="3">
    <source>
        <dbReference type="Proteomes" id="UP001630127"/>
    </source>
</evidence>
<name>A0ABD3AGR2_9GENT</name>
<evidence type="ECO:0000313" key="2">
    <source>
        <dbReference type="EMBL" id="KAL3530954.1"/>
    </source>
</evidence>
<accession>A0ABD3AGR2</accession>
<dbReference type="PANTHER" id="PTHR31147:SF25">
    <property type="entry name" value="HXXXD-TYPE ACYL-TRANSFERASE FAMILY PROTEIN"/>
    <property type="match status" value="1"/>
</dbReference>
<reference evidence="2 3" key="1">
    <citation type="submission" date="2024-11" db="EMBL/GenBank/DDBJ databases">
        <title>A near-complete genome assembly of Cinchona calisaya.</title>
        <authorList>
            <person name="Lian D.C."/>
            <person name="Zhao X.W."/>
            <person name="Wei L."/>
        </authorList>
    </citation>
    <scope>NUCLEOTIDE SEQUENCE [LARGE SCALE GENOMIC DNA]</scope>
    <source>
        <tissue evidence="2">Nenye</tissue>
    </source>
</reference>
<proteinExistence type="inferred from homology"/>
<protein>
    <submittedName>
        <fullName evidence="2">Uncharacterized protein</fullName>
    </submittedName>
</protein>
<gene>
    <name evidence="2" type="ORF">ACH5RR_010276</name>
</gene>
<dbReference type="Pfam" id="PF02458">
    <property type="entry name" value="Transferase"/>
    <property type="match status" value="1"/>
</dbReference>
<dbReference type="AlphaFoldDB" id="A0ABD3AGR2"/>
<dbReference type="PANTHER" id="PTHR31147">
    <property type="entry name" value="ACYL TRANSFERASE 4"/>
    <property type="match status" value="1"/>
</dbReference>
<dbReference type="Gene3D" id="3.30.559.10">
    <property type="entry name" value="Chloramphenicol acetyltransferase-like domain"/>
    <property type="match status" value="2"/>
</dbReference>
<comment type="caution">
    <text evidence="2">The sequence shown here is derived from an EMBL/GenBank/DDBJ whole genome shotgun (WGS) entry which is preliminary data.</text>
</comment>
<comment type="similarity">
    <text evidence="1">Belongs to the plant acyltransferase family.</text>
</comment>
<dbReference type="EMBL" id="JBJUIK010000004">
    <property type="protein sequence ID" value="KAL3530954.1"/>
    <property type="molecule type" value="Genomic_DNA"/>
</dbReference>
<dbReference type="InterPro" id="IPR050898">
    <property type="entry name" value="Plant_acyltransferase"/>
</dbReference>
<keyword evidence="3" id="KW-1185">Reference proteome</keyword>
<evidence type="ECO:0000256" key="1">
    <source>
        <dbReference type="ARBA" id="ARBA00009861"/>
    </source>
</evidence>
<dbReference type="Proteomes" id="UP001630127">
    <property type="component" value="Unassembled WGS sequence"/>
</dbReference>
<organism evidence="2 3">
    <name type="scientific">Cinchona calisaya</name>
    <dbReference type="NCBI Taxonomy" id="153742"/>
    <lineage>
        <taxon>Eukaryota</taxon>
        <taxon>Viridiplantae</taxon>
        <taxon>Streptophyta</taxon>
        <taxon>Embryophyta</taxon>
        <taxon>Tracheophyta</taxon>
        <taxon>Spermatophyta</taxon>
        <taxon>Magnoliopsida</taxon>
        <taxon>eudicotyledons</taxon>
        <taxon>Gunneridae</taxon>
        <taxon>Pentapetalae</taxon>
        <taxon>asterids</taxon>
        <taxon>lamiids</taxon>
        <taxon>Gentianales</taxon>
        <taxon>Rubiaceae</taxon>
        <taxon>Cinchonoideae</taxon>
        <taxon>Cinchoneae</taxon>
        <taxon>Cinchona</taxon>
    </lineage>
</organism>
<sequence>MAIHRKTKFLLEKKDVVLVVPAKPTPSEVLYFSTMDNDYNLELLCQTLYVYQGNTSSPNCKNHDENGLTPLQLEPALVVKEALSKALIHYYPLAGKLKRQADGRLQITCNGDGVPFLEATVDCHLSSLNYFDGIDVETAKNFVFDWPTESKYGYHPLVLRVTKFSCGGFTIGMGLSHSVCDGFGAAQFFRAITELASGKNEPTIKPVWERERLVGKFSAEDDPFPFMDIASLAKSPFLPAAEISHECFNVDDESIRKLKMLLTQECNNDQIPNGSFTTLEALGAYIWRARYRALRQNADGKTMFCLTMGIRNFINPPLPDGYYGNGIVPANVELLGRDLDDGPLYKVAVLIKQSKQMNSNNEHISKTLNMLEKLNQQKMKIETHGASLVLTDWRQLRLLEEEDFGWKESVNMIPLPWKMFGYVDLCIFMPPCRINNNNSGSMRGGVRVLVSLPEAAMERFKTEMLALEISNNIAEIKTS</sequence>
<dbReference type="InterPro" id="IPR023213">
    <property type="entry name" value="CAT-like_dom_sf"/>
</dbReference>